<name>D4ZDP5_SHEVD</name>
<evidence type="ECO:0008006" key="3">
    <source>
        <dbReference type="Google" id="ProtNLM"/>
    </source>
</evidence>
<dbReference type="AlphaFoldDB" id="D4ZDP5"/>
<protein>
    <recommendedName>
        <fullName evidence="3">DUF1302 domain-containing protein</fullName>
    </recommendedName>
</protein>
<proteinExistence type="predicted"/>
<accession>D4ZDP5</accession>
<keyword evidence="2" id="KW-1185">Reference proteome</keyword>
<dbReference type="EMBL" id="AP011177">
    <property type="protein sequence ID" value="BAJ03956.1"/>
    <property type="molecule type" value="Genomic_DNA"/>
</dbReference>
<dbReference type="Pfam" id="PF06980">
    <property type="entry name" value="DUF1302"/>
    <property type="match status" value="1"/>
</dbReference>
<dbReference type="STRING" id="637905.SVI_3985"/>
<gene>
    <name evidence="1" type="ordered locus">SVI_3985</name>
</gene>
<reference evidence="2" key="1">
    <citation type="journal article" date="2010" name="Mol. Biosyst.">
        <title>Complete genome sequence and comparative analysis of Shewanella violacea, a psychrophilic and piezophilic bacterium from deep sea floor sediments.</title>
        <authorList>
            <person name="Aono E."/>
            <person name="Baba T."/>
            <person name="Ara T."/>
            <person name="Nishi T."/>
            <person name="Nakamichi T."/>
            <person name="Inamoto E."/>
            <person name="Toyonaga H."/>
            <person name="Hasegawa M."/>
            <person name="Takai Y."/>
            <person name="Okumura Y."/>
            <person name="Baba M."/>
            <person name="Tomita M."/>
            <person name="Kato C."/>
            <person name="Oshima T."/>
            <person name="Nakasone K."/>
            <person name="Mori H."/>
        </authorList>
    </citation>
    <scope>NUCLEOTIDE SEQUENCE [LARGE SCALE GENOMIC DNA]</scope>
    <source>
        <strain evidence="2">JCM 10179 / CIP 106290 / LMG 19151 / DSS12</strain>
    </source>
</reference>
<dbReference type="KEGG" id="svo:SVI_3985"/>
<evidence type="ECO:0000313" key="1">
    <source>
        <dbReference type="EMBL" id="BAJ03956.1"/>
    </source>
</evidence>
<sequence length="473" mass="53449">MTAMSLRYWISMSKIHPTGLQQLAKRTAASCVLMILSSSFCYGSDDFFEQLDVEIIDELDKDANHEFSGWAKQIFAYGYQDPGNLFSRKNSGLTSVASSLQLRFDGALSERVNYRIASRFIHESVYRLNDDYLATAAEIDDLENRIDIKDVYLDIDISSGLYLRLGNQIVAWGEAETINITDLVAIRDQLILGQADLEDLRLQVPAAKLSYLMQGSSLEFVATYEAGLDRFAPAGHEFDPFIRLRNEQVELIELDAANKVEYFLRYSQFINNGQYSVVIADVNANDLSGIAALQSAGKVRLTYQADRFQMLGFSANYAHRLMVLKTEVGLHFNRTLAPKHNDILGDNIWQESDQLLAMLGLDYGGFGDAEVSVELNYIHTPNNVQNLAVSRHQWGANSRLFWQDTNELLTLQLDWTHLLNDDGDITRLTANYELAQSWTLGALLVVYSAKNPTAGLYDYRHNDVFQLSVKYSF</sequence>
<dbReference type="InterPro" id="IPR010727">
    <property type="entry name" value="DUF1302"/>
</dbReference>
<evidence type="ECO:0000313" key="2">
    <source>
        <dbReference type="Proteomes" id="UP000002350"/>
    </source>
</evidence>
<dbReference type="Proteomes" id="UP000002350">
    <property type="component" value="Chromosome"/>
</dbReference>
<dbReference type="eggNOG" id="COG3103">
    <property type="taxonomic scope" value="Bacteria"/>
</dbReference>
<organism evidence="1 2">
    <name type="scientific">Shewanella violacea (strain JCM 10179 / CIP 106290 / LMG 19151 / DSS12)</name>
    <dbReference type="NCBI Taxonomy" id="637905"/>
    <lineage>
        <taxon>Bacteria</taxon>
        <taxon>Pseudomonadati</taxon>
        <taxon>Pseudomonadota</taxon>
        <taxon>Gammaproteobacteria</taxon>
        <taxon>Alteromonadales</taxon>
        <taxon>Shewanellaceae</taxon>
        <taxon>Shewanella</taxon>
    </lineage>
</organism>
<dbReference type="HOGENOM" id="CLU_031778_0_0_6"/>